<feature type="region of interest" description="Disordered" evidence="1">
    <location>
        <begin position="1"/>
        <end position="40"/>
    </location>
</feature>
<dbReference type="KEGG" id="vvu:VV1_0139"/>
<sequence length="101" mass="11201">MASINGLPPAIIPGTQRTNKSSNKRKVAKNQQQQAVGQTSKVANAVAHSIQNVKESDIHKAQIQYDLPEGQARRAMQEYMDVMNQAKREELAQLLGVDIYI</sequence>
<evidence type="ECO:0000313" key="3">
    <source>
        <dbReference type="Proteomes" id="UP000002275"/>
    </source>
</evidence>
<dbReference type="AlphaFoldDB" id="A0A3Q0L1I0"/>
<dbReference type="RefSeq" id="WP_011078256.1">
    <property type="nucleotide sequence ID" value="NC_004459.3"/>
</dbReference>
<proteinExistence type="predicted"/>
<accession>A0A3Q0L1I0</accession>
<dbReference type="EMBL" id="AE016795">
    <property type="protein sequence ID" value="AAO08677.1"/>
    <property type="molecule type" value="Genomic_DNA"/>
</dbReference>
<reference evidence="2 3" key="3">
    <citation type="journal article" date="2011" name="Mol. Syst. Biol.">
        <title>Integrative genome-scale metabolic analysis of Vibrio vulnificus for drug targeting and discovery.</title>
        <authorList>
            <person name="Kim H.U."/>
            <person name="Kim S.Y."/>
            <person name="Jeong H."/>
            <person name="Kim T.Y."/>
            <person name="Kim J.J."/>
            <person name="Choy H.E."/>
            <person name="Yi K.Y."/>
            <person name="Rhee J.H."/>
            <person name="Lee S.Y."/>
        </authorList>
    </citation>
    <scope>NUCLEOTIDE SEQUENCE [LARGE SCALE GENOMIC DNA]</scope>
    <source>
        <strain evidence="2 3">CMCP6</strain>
    </source>
</reference>
<organism evidence="2 3">
    <name type="scientific">Vibrio vulnificus (strain CMCP6)</name>
    <dbReference type="NCBI Taxonomy" id="216895"/>
    <lineage>
        <taxon>Bacteria</taxon>
        <taxon>Pseudomonadati</taxon>
        <taxon>Pseudomonadota</taxon>
        <taxon>Gammaproteobacteria</taxon>
        <taxon>Vibrionales</taxon>
        <taxon>Vibrionaceae</taxon>
        <taxon>Vibrio</taxon>
    </lineage>
</organism>
<reference evidence="3" key="1">
    <citation type="submission" date="2002-12" db="EMBL/GenBank/DDBJ databases">
        <title>Complete genome sequence of Vibrio vulnificus CMCP6.</title>
        <authorList>
            <person name="Rhee J.H."/>
            <person name="Kim S.Y."/>
            <person name="Chung S.S."/>
            <person name="Kim J.J."/>
            <person name="Moon Y.H."/>
            <person name="Jeong H."/>
            <person name="Choy H.E."/>
        </authorList>
    </citation>
    <scope>NUCLEOTIDE SEQUENCE [LARGE SCALE GENOMIC DNA]</scope>
    <source>
        <strain evidence="3">CMCP6</strain>
    </source>
</reference>
<dbReference type="Proteomes" id="UP000002275">
    <property type="component" value="Chromosome I"/>
</dbReference>
<gene>
    <name evidence="2" type="ordered locus">VV1_0139</name>
</gene>
<evidence type="ECO:0000313" key="2">
    <source>
        <dbReference type="EMBL" id="AAO08677.1"/>
    </source>
</evidence>
<name>A0A3Q0L1I0_VIBVU</name>
<protein>
    <submittedName>
        <fullName evidence="2">Chromosome segregation ATPase</fullName>
    </submittedName>
</protein>
<feature type="compositionally biased region" description="Polar residues" evidence="1">
    <location>
        <begin position="29"/>
        <end position="40"/>
    </location>
</feature>
<reference evidence="2 3" key="2">
    <citation type="journal article" date="2003" name="Infect. Immun.">
        <title>Characterization and pathogenic significance of Vibrio vulnificus antigens preferentially expressed in septicemic patients.</title>
        <authorList>
            <person name="Kim Y.R."/>
            <person name="Lee S.E."/>
            <person name="Kim C.M."/>
            <person name="Kim S.Y."/>
            <person name="Shin E.K."/>
            <person name="Shin D.H."/>
            <person name="Chung S.S."/>
            <person name="Choy H.E."/>
            <person name="Progulske-Fox A."/>
            <person name="Hillman J.D."/>
            <person name="Handfield M."/>
            <person name="Rhee J.H."/>
        </authorList>
    </citation>
    <scope>NUCLEOTIDE SEQUENCE [LARGE SCALE GENOMIC DNA]</scope>
    <source>
        <strain evidence="2 3">CMCP6</strain>
    </source>
</reference>
<evidence type="ECO:0000256" key="1">
    <source>
        <dbReference type="SAM" id="MobiDB-lite"/>
    </source>
</evidence>